<gene>
    <name evidence="2" type="ORF">D5086_0000026200</name>
</gene>
<dbReference type="EMBL" id="RCHU01000071">
    <property type="protein sequence ID" value="TKS16047.1"/>
    <property type="molecule type" value="Genomic_DNA"/>
</dbReference>
<dbReference type="PANTHER" id="PTHR31760">
    <property type="entry name" value="S-ADENOSYL-L-METHIONINE-DEPENDENT METHYLTRANSFERASES SUPERFAMILY PROTEIN"/>
    <property type="match status" value="1"/>
</dbReference>
<accession>A0A4U5R1Y5</accession>
<proteinExistence type="predicted"/>
<evidence type="ECO:0000313" key="2">
    <source>
        <dbReference type="EMBL" id="TKS16047.1"/>
    </source>
</evidence>
<dbReference type="GO" id="GO:0070043">
    <property type="term" value="F:rRNA (guanine-N7-)-methyltransferase activity"/>
    <property type="evidence" value="ECO:0007669"/>
    <property type="project" value="TreeGrafter"/>
</dbReference>
<dbReference type="GO" id="GO:0005829">
    <property type="term" value="C:cytosol"/>
    <property type="evidence" value="ECO:0007669"/>
    <property type="project" value="TreeGrafter"/>
</dbReference>
<sequence length="146" mass="16423">MNLTAVTDVNKVMGRHIEDSLAILPPLHDSYISHYNALSNLFMLGPVLGFLDWFWLLLVLFVLMVCQMLKYERKSRGGSKKCREVTPFDGQIRIATALRGTSCFTLASSMPVVRASLLMTAIDLSIQLFKFFVSLYTQVNVIICGQ</sequence>
<dbReference type="AlphaFoldDB" id="A0A4U5R1Y5"/>
<keyword evidence="1" id="KW-0808">Transferase</keyword>
<dbReference type="InterPro" id="IPR003682">
    <property type="entry name" value="rRNA_ssu_MeTfrase_G"/>
</dbReference>
<reference evidence="2" key="1">
    <citation type="submission" date="2018-10" db="EMBL/GenBank/DDBJ databases">
        <title>Population genomic analysis revealed the cold adaptation of white poplar.</title>
        <authorList>
            <person name="Liu Y.-J."/>
        </authorList>
    </citation>
    <scope>NUCLEOTIDE SEQUENCE [LARGE SCALE GENOMIC DNA]</scope>
    <source>
        <strain evidence="2">PAL-ZL1</strain>
    </source>
</reference>
<protein>
    <submittedName>
        <fullName evidence="2">Uncharacterized protein</fullName>
    </submittedName>
</protein>
<organism evidence="2">
    <name type="scientific">Populus alba</name>
    <name type="common">White poplar</name>
    <dbReference type="NCBI Taxonomy" id="43335"/>
    <lineage>
        <taxon>Eukaryota</taxon>
        <taxon>Viridiplantae</taxon>
        <taxon>Streptophyta</taxon>
        <taxon>Embryophyta</taxon>
        <taxon>Tracheophyta</taxon>
        <taxon>Spermatophyta</taxon>
        <taxon>Magnoliopsida</taxon>
        <taxon>eudicotyledons</taxon>
        <taxon>Gunneridae</taxon>
        <taxon>Pentapetalae</taxon>
        <taxon>rosids</taxon>
        <taxon>fabids</taxon>
        <taxon>Malpighiales</taxon>
        <taxon>Salicaceae</taxon>
        <taxon>Saliceae</taxon>
        <taxon>Populus</taxon>
    </lineage>
</organism>
<evidence type="ECO:0000256" key="1">
    <source>
        <dbReference type="ARBA" id="ARBA00022679"/>
    </source>
</evidence>
<comment type="caution">
    <text evidence="2">The sequence shown here is derived from an EMBL/GenBank/DDBJ whole genome shotgun (WGS) entry which is preliminary data.</text>
</comment>
<dbReference type="PANTHER" id="PTHR31760:SF0">
    <property type="entry name" value="S-ADENOSYL-L-METHIONINE-DEPENDENT METHYLTRANSFERASES SUPERFAMILY PROTEIN"/>
    <property type="match status" value="1"/>
</dbReference>
<name>A0A4U5R1Y5_POPAL</name>